<sequence>MMRRQVGIFHDVLMEGDKNKDIWLDRQILVKAIKGTFINFMSKGDSGCAWFDIDGNVLALGSTTCMQEVKLAPRRGSSPILLPMGHIAHSLYNYLNKECLQVARVVVLHMIYPHFSIVNHTPYSEEEKNHIYEWASKYQENGNIQWKLLQVKLETKFGKFRARNELKNIWNVKKDNLRLKVAILKRKMIKMKVNVNVRMNLNMIKPMLNM</sequence>
<proteinExistence type="predicted"/>
<name>A0A2P4PK85_RHIID</name>
<evidence type="ECO:0000313" key="1">
    <source>
        <dbReference type="EMBL" id="POG65813.1"/>
    </source>
</evidence>
<protein>
    <recommendedName>
        <fullName evidence="3">Myb-like domain-containing protein</fullName>
    </recommendedName>
</protein>
<dbReference type="Proteomes" id="UP000018888">
    <property type="component" value="Unassembled WGS sequence"/>
</dbReference>
<keyword evidence="2" id="KW-1185">Reference proteome</keyword>
<reference evidence="1 2" key="1">
    <citation type="journal article" date="2013" name="Proc. Natl. Acad. Sci. U.S.A.">
        <title>Genome of an arbuscular mycorrhizal fungus provides insight into the oldest plant symbiosis.</title>
        <authorList>
            <person name="Tisserant E."/>
            <person name="Malbreil M."/>
            <person name="Kuo A."/>
            <person name="Kohler A."/>
            <person name="Symeonidi A."/>
            <person name="Balestrini R."/>
            <person name="Charron P."/>
            <person name="Duensing N."/>
            <person name="Frei Dit Frey N."/>
            <person name="Gianinazzi-Pearson V."/>
            <person name="Gilbert L.B."/>
            <person name="Handa Y."/>
            <person name="Herr J.R."/>
            <person name="Hijri M."/>
            <person name="Koul R."/>
            <person name="Kawaguchi M."/>
            <person name="Krajinski F."/>
            <person name="Lammers P.J."/>
            <person name="Masclaux F.G."/>
            <person name="Murat C."/>
            <person name="Morin E."/>
            <person name="Ndikumana S."/>
            <person name="Pagni M."/>
            <person name="Petitpierre D."/>
            <person name="Requena N."/>
            <person name="Rosikiewicz P."/>
            <person name="Riley R."/>
            <person name="Saito K."/>
            <person name="San Clemente H."/>
            <person name="Shapiro H."/>
            <person name="van Tuinen D."/>
            <person name="Becard G."/>
            <person name="Bonfante P."/>
            <person name="Paszkowski U."/>
            <person name="Shachar-Hill Y.Y."/>
            <person name="Tuskan G.A."/>
            <person name="Young P.W."/>
            <person name="Sanders I.R."/>
            <person name="Henrissat B."/>
            <person name="Rensing S.A."/>
            <person name="Grigoriev I.V."/>
            <person name="Corradi N."/>
            <person name="Roux C."/>
            <person name="Martin F."/>
        </authorList>
    </citation>
    <scope>NUCLEOTIDE SEQUENCE [LARGE SCALE GENOMIC DNA]</scope>
    <source>
        <strain evidence="1 2">DAOM 197198</strain>
    </source>
</reference>
<dbReference type="EMBL" id="AUPC02000205">
    <property type="protein sequence ID" value="POG65813.1"/>
    <property type="molecule type" value="Genomic_DNA"/>
</dbReference>
<organism evidence="1 2">
    <name type="scientific">Rhizophagus irregularis (strain DAOM 181602 / DAOM 197198 / MUCL 43194)</name>
    <name type="common">Arbuscular mycorrhizal fungus</name>
    <name type="synonym">Glomus intraradices</name>
    <dbReference type="NCBI Taxonomy" id="747089"/>
    <lineage>
        <taxon>Eukaryota</taxon>
        <taxon>Fungi</taxon>
        <taxon>Fungi incertae sedis</taxon>
        <taxon>Mucoromycota</taxon>
        <taxon>Glomeromycotina</taxon>
        <taxon>Glomeromycetes</taxon>
        <taxon>Glomerales</taxon>
        <taxon>Glomeraceae</taxon>
        <taxon>Rhizophagus</taxon>
    </lineage>
</organism>
<gene>
    <name evidence="1" type="ORF">GLOIN_2v1482823</name>
</gene>
<dbReference type="AlphaFoldDB" id="A0A2P4PK85"/>
<comment type="caution">
    <text evidence="1">The sequence shown here is derived from an EMBL/GenBank/DDBJ whole genome shotgun (WGS) entry which is preliminary data.</text>
</comment>
<evidence type="ECO:0000313" key="2">
    <source>
        <dbReference type="Proteomes" id="UP000018888"/>
    </source>
</evidence>
<reference evidence="1 2" key="2">
    <citation type="journal article" date="2018" name="New Phytol.">
        <title>High intraspecific genome diversity in the model arbuscular mycorrhizal symbiont Rhizophagus irregularis.</title>
        <authorList>
            <person name="Chen E.C.H."/>
            <person name="Morin E."/>
            <person name="Beaudet D."/>
            <person name="Noel J."/>
            <person name="Yildirir G."/>
            <person name="Ndikumana S."/>
            <person name="Charron P."/>
            <person name="St-Onge C."/>
            <person name="Giorgi J."/>
            <person name="Kruger M."/>
            <person name="Marton T."/>
            <person name="Ropars J."/>
            <person name="Grigoriev I.V."/>
            <person name="Hainaut M."/>
            <person name="Henrissat B."/>
            <person name="Roux C."/>
            <person name="Martin F."/>
            <person name="Corradi N."/>
        </authorList>
    </citation>
    <scope>NUCLEOTIDE SEQUENCE [LARGE SCALE GENOMIC DNA]</scope>
    <source>
        <strain evidence="1 2">DAOM 197198</strain>
    </source>
</reference>
<accession>A0A2P4PK85</accession>
<evidence type="ECO:0008006" key="3">
    <source>
        <dbReference type="Google" id="ProtNLM"/>
    </source>
</evidence>